<keyword evidence="1" id="KW-0479">Metal-binding</keyword>
<evidence type="ECO:0000259" key="2">
    <source>
        <dbReference type="SMART" id="SM00849"/>
    </source>
</evidence>
<gene>
    <name evidence="3" type="ORF">A9179_12355</name>
</gene>
<dbReference type="Proteomes" id="UP000744555">
    <property type="component" value="Unassembled WGS sequence"/>
</dbReference>
<dbReference type="GO" id="GO:0016787">
    <property type="term" value="F:hydrolase activity"/>
    <property type="evidence" value="ECO:0007669"/>
    <property type="project" value="UniProtKB-KW"/>
</dbReference>
<evidence type="ECO:0000256" key="1">
    <source>
        <dbReference type="ARBA" id="ARBA00022723"/>
    </source>
</evidence>
<dbReference type="InterPro" id="IPR036866">
    <property type="entry name" value="RibonucZ/Hydroxyglut_hydro"/>
</dbReference>
<dbReference type="EMBL" id="LZEU01000001">
    <property type="protein sequence ID" value="MBC9251068.1"/>
    <property type="molecule type" value="Genomic_DNA"/>
</dbReference>
<comment type="caution">
    <text evidence="3">The sequence shown here is derived from an EMBL/GenBank/DDBJ whole genome shotgun (WGS) entry which is preliminary data.</text>
</comment>
<dbReference type="RefSeq" id="WP_187806251.1">
    <property type="nucleotide sequence ID" value="NZ_LZEU01000001.1"/>
</dbReference>
<dbReference type="InterPro" id="IPR044528">
    <property type="entry name" value="POD-like_MBL-fold"/>
</dbReference>
<dbReference type="PANTHER" id="PTHR43084:SF1">
    <property type="entry name" value="PERSULFIDE DIOXYGENASE ETHE1, MITOCHONDRIAL"/>
    <property type="match status" value="1"/>
</dbReference>
<keyword evidence="4" id="KW-1185">Reference proteome</keyword>
<sequence length="230" mass="24884">MLFRQLFDSASSTYSYLLADAGEAILIDPVKDKLGDYLRLLEELQLRLLLAVDSHTHADHITALGALREATGCRSGFGAQSGSPCASFTFADGAHLAFGQRELIAWHTPGHTDDSYCFLLPATAHEPGKLFSGDTLLIRGSGRTDFQNGDAHQQWASLQRLLGLPGSTEVWPGHDYRGWSCSTIAEEAAHNPRLQVADGAAYARLMAELKLAPPHLMDIAVPANRACGRS</sequence>
<name>A0ABR7S3U8_AQUAC</name>
<evidence type="ECO:0000313" key="4">
    <source>
        <dbReference type="Proteomes" id="UP000744555"/>
    </source>
</evidence>
<dbReference type="CDD" id="cd07724">
    <property type="entry name" value="POD-like_MBL-fold"/>
    <property type="match status" value="1"/>
</dbReference>
<dbReference type="Gene3D" id="3.60.15.10">
    <property type="entry name" value="Ribonuclease Z/Hydroxyacylglutathione hydrolase-like"/>
    <property type="match status" value="1"/>
</dbReference>
<proteinExistence type="predicted"/>
<keyword evidence="3" id="KW-0378">Hydrolase</keyword>
<reference evidence="3 4" key="1">
    <citation type="submission" date="2016-06" db="EMBL/GenBank/DDBJ databases">
        <authorList>
            <person name="Ramos C."/>
            <person name="Pintado A."/>
            <person name="Crespo-Gomez J.I."/>
        </authorList>
    </citation>
    <scope>NUCLEOTIDE SEQUENCE [LARGE SCALE GENOMIC DNA]</scope>
    <source>
        <strain evidence="3 4">AVO110</strain>
    </source>
</reference>
<dbReference type="SMART" id="SM00849">
    <property type="entry name" value="Lactamase_B"/>
    <property type="match status" value="1"/>
</dbReference>
<dbReference type="Pfam" id="PF00753">
    <property type="entry name" value="Lactamase_B"/>
    <property type="match status" value="2"/>
</dbReference>
<evidence type="ECO:0000313" key="3">
    <source>
        <dbReference type="EMBL" id="MBC9251068.1"/>
    </source>
</evidence>
<dbReference type="PANTHER" id="PTHR43084">
    <property type="entry name" value="PERSULFIDE DIOXYGENASE ETHE1"/>
    <property type="match status" value="1"/>
</dbReference>
<accession>A0ABR7S3U8</accession>
<protein>
    <submittedName>
        <fullName evidence="3">Zn-dependent hydrolase</fullName>
    </submittedName>
</protein>
<dbReference type="InterPro" id="IPR001279">
    <property type="entry name" value="Metallo-B-lactamas"/>
</dbReference>
<dbReference type="SUPFAM" id="SSF56281">
    <property type="entry name" value="Metallo-hydrolase/oxidoreductase"/>
    <property type="match status" value="1"/>
</dbReference>
<organism evidence="3 4">
    <name type="scientific">Aquipseudomonas alcaligenes</name>
    <name type="common">Pseudomonas alcaligenes</name>
    <dbReference type="NCBI Taxonomy" id="43263"/>
    <lineage>
        <taxon>Bacteria</taxon>
        <taxon>Pseudomonadati</taxon>
        <taxon>Pseudomonadota</taxon>
        <taxon>Gammaproteobacteria</taxon>
        <taxon>Pseudomonadales</taxon>
        <taxon>Pseudomonadaceae</taxon>
        <taxon>Aquipseudomonas</taxon>
    </lineage>
</organism>
<dbReference type="InterPro" id="IPR051682">
    <property type="entry name" value="Mito_Persulfide_Diox"/>
</dbReference>
<feature type="domain" description="Metallo-beta-lactamase" evidence="2">
    <location>
        <begin position="12"/>
        <end position="174"/>
    </location>
</feature>